<dbReference type="PANTHER" id="PTHR12570">
    <property type="match status" value="1"/>
</dbReference>
<feature type="compositionally biased region" description="Gly residues" evidence="5">
    <location>
        <begin position="1235"/>
        <end position="1248"/>
    </location>
</feature>
<feature type="region of interest" description="Disordered" evidence="5">
    <location>
        <begin position="760"/>
        <end position="788"/>
    </location>
</feature>
<feature type="region of interest" description="Disordered" evidence="5">
    <location>
        <begin position="216"/>
        <end position="432"/>
    </location>
</feature>
<dbReference type="PANTHER" id="PTHR12570:SF9">
    <property type="entry name" value="MAGNESIUM TRANSPORTER NIPA8-RELATED"/>
    <property type="match status" value="1"/>
</dbReference>
<feature type="transmembrane region" description="Helical" evidence="6">
    <location>
        <begin position="964"/>
        <end position="984"/>
    </location>
</feature>
<dbReference type="InterPro" id="IPR037185">
    <property type="entry name" value="EmrE-like"/>
</dbReference>
<feature type="region of interest" description="Disordered" evidence="5">
    <location>
        <begin position="1090"/>
        <end position="1196"/>
    </location>
</feature>
<comment type="caution">
    <text evidence="7">The sequence shown here is derived from an EMBL/GenBank/DDBJ whole genome shotgun (WGS) entry which is preliminary data.</text>
</comment>
<evidence type="ECO:0000256" key="4">
    <source>
        <dbReference type="ARBA" id="ARBA00023136"/>
    </source>
</evidence>
<feature type="region of interest" description="Disordered" evidence="5">
    <location>
        <begin position="814"/>
        <end position="839"/>
    </location>
</feature>
<feature type="compositionally biased region" description="Basic residues" evidence="5">
    <location>
        <begin position="320"/>
        <end position="331"/>
    </location>
</feature>
<feature type="compositionally biased region" description="Basic and acidic residues" evidence="5">
    <location>
        <begin position="1263"/>
        <end position="1272"/>
    </location>
</feature>
<feature type="transmembrane region" description="Helical" evidence="6">
    <location>
        <begin position="933"/>
        <end position="952"/>
    </location>
</feature>
<comment type="subcellular location">
    <subcellularLocation>
        <location evidence="1">Membrane</location>
        <topology evidence="1">Multi-pass membrane protein</topology>
    </subcellularLocation>
</comment>
<gene>
    <name evidence="7" type="ORF">HK105_208030</name>
</gene>
<evidence type="ECO:0000256" key="2">
    <source>
        <dbReference type="ARBA" id="ARBA00022692"/>
    </source>
</evidence>
<feature type="transmembrane region" description="Helical" evidence="6">
    <location>
        <begin position="996"/>
        <end position="1015"/>
    </location>
</feature>
<keyword evidence="8" id="KW-1185">Reference proteome</keyword>
<feature type="region of interest" description="Disordered" evidence="5">
    <location>
        <begin position="698"/>
        <end position="721"/>
    </location>
</feature>
<evidence type="ECO:0000256" key="3">
    <source>
        <dbReference type="ARBA" id="ARBA00022989"/>
    </source>
</evidence>
<feature type="compositionally biased region" description="Low complexity" evidence="5">
    <location>
        <begin position="711"/>
        <end position="721"/>
    </location>
</feature>
<accession>A0ABR4MYV4</accession>
<name>A0ABR4MYV4_9FUNG</name>
<feature type="transmembrane region" description="Helical" evidence="6">
    <location>
        <begin position="507"/>
        <end position="526"/>
    </location>
</feature>
<dbReference type="Pfam" id="PF05653">
    <property type="entry name" value="Mg_trans_NIPA"/>
    <property type="match status" value="2"/>
</dbReference>
<feature type="transmembrane region" description="Helical" evidence="6">
    <location>
        <begin position="546"/>
        <end position="566"/>
    </location>
</feature>
<sequence>MRTSGYLCSQGQCAFMVSAGELCTKASDCAIHEYVRRSISGNITGRLPAGAAANPQAYLDSVCSPQYCTIASTCSSSSDPLFNVDSGPLTLPEQREGQSCCGGAATQDVCLQLGSFLDTCAIDNKCSPSSDPTQTNETCTAVSERSTQWIGVVITLVGAATLNIGLNLQKLALRKRHEKVVKKKEQDRSKIVRRIASFRVGLTDLYRKYSFASMSFSRRGESPAPRHSTNGEDSTLDRNPPPITTGGLRPSPRMPFAVPTSPPPPMSLSHSHGSSDVSRRTLDGAGHISLPGRHRGSIHSATGLRIDTSGEHHSPPYTPSHRHHHHHHQHHHVDSDPAHPHAPQQHSNLLPDSEQHTEEPVDGTEPADLADRAGSSDQADRHNDQRDQRDQHDDPDLIAPVAERAAPRPRPRRKSAAGDRSQRHSLGNIPEVIDKPEFQKELNFGSLLRNPAWMLGMLVFIFGNFLNFIALQFAAQSLVAPLGSISLVVNVIIAPLLNNEKWTYKDVIGVVLIVGGSSMTVAFAGVNSKDYNLCVLLALFRRIPTIVFLVVTAVLVTAVFLTIVIIEKNLDIAEEPTAAKIKETLKGRLVKVETNKTPDDLADEDDPDAHAPIITDNGLVVSMRERTTPYGKTQRTLTVEAPATPVTPARPDLEMALGDEPQRLHTRENTVGNLLNAKDNDGRSVYSVSLTFYVDGKKTKKPKSAKSVDMGQPAQAQGAAAEPAIALTATPDDSQGATEPGQLETISVGALLADPADLVPESDVNRDNYFSDETDAAADDDDDDTAGRRNHESHIVVAGHGHGAFLPLGKRSREGHHESHAMMPQFGSASRPPTVASTVGSGGERRSWWVRFKSWLARLPPIAFVRRVLASIKLVPRFKDKIPLDSFAVRVILPFSYATLGGLMATITVLFAKASIHLLTASLFESNNQFNNLGSWIITGITVVTAVGQVYWINMGLQRYDALLQIPVFYVVWTLFDVIGGGVYFDEFRGFTPKQYGLFIFAVFVIFVGVGVLAGRLKALSDEEVALNAGVVPDAAAAAAAAAGGSPMSTSVLPEGMAMGRLRSRSSASRDVEIAAAAAQTAADSLAMEAGAGGDAGTPPGSSPASPSARQQDRRGSKAAKQRTNSGPSGVISPSGLAVSRSDGSKAPSRTRTPPRGRQREPRSAGADSSHPQDELLADARPAMPATPASMRADQPAAGVPVIAAADPAAAATAGPTAAAPPSGAPHVVAQVGPRAGGNAGGGSGGGRRGPHRSRSTPMMRKARSDEASDEE</sequence>
<dbReference type="EMBL" id="JADGIZ020000064">
    <property type="protein sequence ID" value="KAL2912458.1"/>
    <property type="molecule type" value="Genomic_DNA"/>
</dbReference>
<dbReference type="Proteomes" id="UP001527925">
    <property type="component" value="Unassembled WGS sequence"/>
</dbReference>
<reference evidence="7 8" key="1">
    <citation type="submission" date="2023-09" db="EMBL/GenBank/DDBJ databases">
        <title>Pangenome analysis of Batrachochytrium dendrobatidis and related Chytrids.</title>
        <authorList>
            <person name="Yacoub M.N."/>
            <person name="Stajich J.E."/>
            <person name="James T.Y."/>
        </authorList>
    </citation>
    <scope>NUCLEOTIDE SEQUENCE [LARGE SCALE GENOMIC DNA]</scope>
    <source>
        <strain evidence="7 8">JEL0888</strain>
    </source>
</reference>
<feature type="compositionally biased region" description="Basic and acidic residues" evidence="5">
    <location>
        <begin position="378"/>
        <end position="395"/>
    </location>
</feature>
<evidence type="ECO:0000256" key="1">
    <source>
        <dbReference type="ARBA" id="ARBA00004141"/>
    </source>
</evidence>
<protein>
    <submittedName>
        <fullName evidence="7">Uncharacterized protein</fullName>
    </submittedName>
</protein>
<dbReference type="SUPFAM" id="SSF103481">
    <property type="entry name" value="Multidrug resistance efflux transporter EmrE"/>
    <property type="match status" value="1"/>
</dbReference>
<organism evidence="7 8">
    <name type="scientific">Polyrhizophydium stewartii</name>
    <dbReference type="NCBI Taxonomy" id="2732419"/>
    <lineage>
        <taxon>Eukaryota</taxon>
        <taxon>Fungi</taxon>
        <taxon>Fungi incertae sedis</taxon>
        <taxon>Chytridiomycota</taxon>
        <taxon>Chytridiomycota incertae sedis</taxon>
        <taxon>Chytridiomycetes</taxon>
        <taxon>Rhizophydiales</taxon>
        <taxon>Rhizophydiales incertae sedis</taxon>
        <taxon>Polyrhizophydium</taxon>
    </lineage>
</organism>
<feature type="transmembrane region" description="Helical" evidence="6">
    <location>
        <begin position="479"/>
        <end position="498"/>
    </location>
</feature>
<keyword evidence="3 6" id="KW-1133">Transmembrane helix</keyword>
<keyword evidence="2 6" id="KW-0812">Transmembrane</keyword>
<feature type="transmembrane region" description="Helical" evidence="6">
    <location>
        <begin position="887"/>
        <end position="912"/>
    </location>
</feature>
<evidence type="ECO:0000313" key="7">
    <source>
        <dbReference type="EMBL" id="KAL2912458.1"/>
    </source>
</evidence>
<feature type="transmembrane region" description="Helical" evidence="6">
    <location>
        <begin position="452"/>
        <end position="473"/>
    </location>
</feature>
<evidence type="ECO:0000256" key="5">
    <source>
        <dbReference type="SAM" id="MobiDB-lite"/>
    </source>
</evidence>
<evidence type="ECO:0000256" key="6">
    <source>
        <dbReference type="SAM" id="Phobius"/>
    </source>
</evidence>
<evidence type="ECO:0000313" key="8">
    <source>
        <dbReference type="Proteomes" id="UP001527925"/>
    </source>
</evidence>
<feature type="region of interest" description="Disordered" evidence="5">
    <location>
        <begin position="1208"/>
        <end position="1272"/>
    </location>
</feature>
<keyword evidence="4 6" id="KW-0472">Membrane</keyword>
<proteinExistence type="predicted"/>
<feature type="compositionally biased region" description="Low complexity" evidence="5">
    <location>
        <begin position="1097"/>
        <end position="1109"/>
    </location>
</feature>
<dbReference type="InterPro" id="IPR008521">
    <property type="entry name" value="Mg_trans_NIPA"/>
</dbReference>
<feature type="compositionally biased region" description="Acidic residues" evidence="5">
    <location>
        <begin position="770"/>
        <end position="784"/>
    </location>
</feature>
<feature type="compositionally biased region" description="Low complexity" evidence="5">
    <location>
        <begin position="1208"/>
        <end position="1226"/>
    </location>
</feature>